<dbReference type="CDD" id="cd16449">
    <property type="entry name" value="RING-HC"/>
    <property type="match status" value="1"/>
</dbReference>
<keyword evidence="3" id="KW-0862">Zinc</keyword>
<feature type="non-terminal residue" evidence="4">
    <location>
        <position position="1"/>
    </location>
</feature>
<evidence type="ECO:0000256" key="3">
    <source>
        <dbReference type="ARBA" id="ARBA00022833"/>
    </source>
</evidence>
<dbReference type="PROSITE" id="PS00518">
    <property type="entry name" value="ZF_RING_1"/>
    <property type="match status" value="1"/>
</dbReference>
<accession>G3MHM0</accession>
<organism evidence="4">
    <name type="scientific">Amblyomma maculatum</name>
    <name type="common">Gulf Coast tick</name>
    <dbReference type="NCBI Taxonomy" id="34609"/>
    <lineage>
        <taxon>Eukaryota</taxon>
        <taxon>Metazoa</taxon>
        <taxon>Ecdysozoa</taxon>
        <taxon>Arthropoda</taxon>
        <taxon>Chelicerata</taxon>
        <taxon>Arachnida</taxon>
        <taxon>Acari</taxon>
        <taxon>Parasitiformes</taxon>
        <taxon>Ixodida</taxon>
        <taxon>Ixodoidea</taxon>
        <taxon>Ixodidae</taxon>
        <taxon>Amblyomminae</taxon>
        <taxon>Amblyomma</taxon>
    </lineage>
</organism>
<dbReference type="InterPro" id="IPR017907">
    <property type="entry name" value="Znf_RING_CS"/>
</dbReference>
<sequence length="245" mass="27327">CLPKKPTTKAFPRSYPVANEEAPALRRLGWMAGTPPQTQVGRRCWPAASQASWMAASWSPGSMAPRDTYTLLGYSRDLDWRPTRFVDPVPSVRVCSHCGLIPEATVQLPCAHILCRSCYDECLQRGGVCALDEQGFTRDDAEWISLSLENFMRRKVLHGEHDEKLLWPFHHNVRLWMMVPSGQASGGCPLEINADTVDDRFYTKPADGSRGNGPCFSSSSVDLKALESGGFVDNDQLRLRFEVLP</sequence>
<dbReference type="Gene3D" id="3.30.40.10">
    <property type="entry name" value="Zinc/RING finger domain, C3HC4 (zinc finger)"/>
    <property type="match status" value="1"/>
</dbReference>
<dbReference type="AlphaFoldDB" id="G3MHM0"/>
<dbReference type="GO" id="GO:0008270">
    <property type="term" value="F:zinc ion binding"/>
    <property type="evidence" value="ECO:0007669"/>
    <property type="project" value="UniProtKB-KW"/>
</dbReference>
<protein>
    <recommendedName>
        <fullName evidence="5">RING-type domain-containing protein</fullName>
    </recommendedName>
</protein>
<dbReference type="Gene3D" id="2.60.210.10">
    <property type="entry name" value="Apoptosis, Tumor Necrosis Factor Receptor Associated Protein 2, Chain A"/>
    <property type="match status" value="1"/>
</dbReference>
<reference evidence="4" key="1">
    <citation type="journal article" date="2011" name="PLoS ONE">
        <title>A deep insight into the sialotranscriptome of the gulf coast tick, Amblyomma maculatum.</title>
        <authorList>
            <person name="Karim S."/>
            <person name="Singh P."/>
            <person name="Ribeiro J.M."/>
        </authorList>
    </citation>
    <scope>NUCLEOTIDE SEQUENCE</scope>
    <source>
        <tissue evidence="4">Salivary gland</tissue>
    </source>
</reference>
<evidence type="ECO:0000256" key="2">
    <source>
        <dbReference type="ARBA" id="ARBA00022771"/>
    </source>
</evidence>
<name>G3MHM0_AMBMU</name>
<dbReference type="InterPro" id="IPR013083">
    <property type="entry name" value="Znf_RING/FYVE/PHD"/>
</dbReference>
<keyword evidence="1" id="KW-0479">Metal-binding</keyword>
<keyword evidence="2" id="KW-0863">Zinc-finger</keyword>
<proteinExistence type="evidence at transcript level"/>
<evidence type="ECO:0008006" key="5">
    <source>
        <dbReference type="Google" id="ProtNLM"/>
    </source>
</evidence>
<dbReference type="InterPro" id="IPR008974">
    <property type="entry name" value="TRAF-like"/>
</dbReference>
<dbReference type="EMBL" id="JO841371">
    <property type="protein sequence ID" value="AEO32988.1"/>
    <property type="molecule type" value="mRNA"/>
</dbReference>
<evidence type="ECO:0000256" key="1">
    <source>
        <dbReference type="ARBA" id="ARBA00022723"/>
    </source>
</evidence>
<evidence type="ECO:0000313" key="4">
    <source>
        <dbReference type="EMBL" id="AEO32988.1"/>
    </source>
</evidence>
<dbReference type="SUPFAM" id="SSF57850">
    <property type="entry name" value="RING/U-box"/>
    <property type="match status" value="1"/>
</dbReference>